<dbReference type="EMBL" id="JAVDUU010000003">
    <property type="protein sequence ID" value="MDR6943700.1"/>
    <property type="molecule type" value="Genomic_DNA"/>
</dbReference>
<dbReference type="RefSeq" id="WP_310098442.1">
    <property type="nucleotide sequence ID" value="NZ_JAVDUU010000003.1"/>
</dbReference>
<name>A0ABU1TES6_9SPHI</name>
<gene>
    <name evidence="1" type="ORF">J2W55_003553</name>
</gene>
<keyword evidence="2" id="KW-1185">Reference proteome</keyword>
<evidence type="ECO:0000313" key="1">
    <source>
        <dbReference type="EMBL" id="MDR6943700.1"/>
    </source>
</evidence>
<sequence length="92" mass="10442">MDAKNALPEMPEFSSLTEIMERFNTVPYDQFQQELNDWFTRNLAKSQCTNSLQNLETSGIGNLPALVSEIYHRAELQCALSEAKITTGNEEK</sequence>
<protein>
    <submittedName>
        <fullName evidence="1">Uncharacterized protein</fullName>
    </submittedName>
</protein>
<accession>A0ABU1TES6</accession>
<dbReference type="Proteomes" id="UP001247620">
    <property type="component" value="Unassembled WGS sequence"/>
</dbReference>
<evidence type="ECO:0000313" key="2">
    <source>
        <dbReference type="Proteomes" id="UP001247620"/>
    </source>
</evidence>
<reference evidence="1 2" key="1">
    <citation type="submission" date="2023-07" db="EMBL/GenBank/DDBJ databases">
        <title>Sorghum-associated microbial communities from plants grown in Nebraska, USA.</title>
        <authorList>
            <person name="Schachtman D."/>
        </authorList>
    </citation>
    <scope>NUCLEOTIDE SEQUENCE [LARGE SCALE GENOMIC DNA]</scope>
    <source>
        <strain evidence="1 2">3262</strain>
    </source>
</reference>
<organism evidence="1 2">
    <name type="scientific">Mucilaginibacter pocheonensis</name>
    <dbReference type="NCBI Taxonomy" id="398050"/>
    <lineage>
        <taxon>Bacteria</taxon>
        <taxon>Pseudomonadati</taxon>
        <taxon>Bacteroidota</taxon>
        <taxon>Sphingobacteriia</taxon>
        <taxon>Sphingobacteriales</taxon>
        <taxon>Sphingobacteriaceae</taxon>
        <taxon>Mucilaginibacter</taxon>
    </lineage>
</organism>
<proteinExistence type="predicted"/>
<comment type="caution">
    <text evidence="1">The sequence shown here is derived from an EMBL/GenBank/DDBJ whole genome shotgun (WGS) entry which is preliminary data.</text>
</comment>